<comment type="caution">
    <text evidence="5">The sequence shown here is derived from an EMBL/GenBank/DDBJ whole genome shotgun (WGS) entry which is preliminary data.</text>
</comment>
<dbReference type="GO" id="GO:0032259">
    <property type="term" value="P:methylation"/>
    <property type="evidence" value="ECO:0007669"/>
    <property type="project" value="UniProtKB-KW"/>
</dbReference>
<evidence type="ECO:0000256" key="2">
    <source>
        <dbReference type="ARBA" id="ARBA00023285"/>
    </source>
</evidence>
<dbReference type="Proteomes" id="UP000283855">
    <property type="component" value="Unassembled WGS sequence"/>
</dbReference>
<reference evidence="5 6" key="1">
    <citation type="submission" date="2018-08" db="EMBL/GenBank/DDBJ databases">
        <title>A genome reference for cultivated species of the human gut microbiota.</title>
        <authorList>
            <person name="Zou Y."/>
            <person name="Xue W."/>
            <person name="Luo G."/>
        </authorList>
    </citation>
    <scope>NUCLEOTIDE SEQUENCE [LARGE SCALE GENOMIC DNA]</scope>
    <source>
        <strain evidence="5 6">AM42-38</strain>
    </source>
</reference>
<dbReference type="Gene3D" id="1.10.288.10">
    <property type="entry name" value="Cobalamin-dependent Methionine Synthase, domain 2"/>
    <property type="match status" value="1"/>
</dbReference>
<name>A0A413T2B9_9BACT</name>
<evidence type="ECO:0000256" key="3">
    <source>
        <dbReference type="PROSITE-ProRule" id="PRU00346"/>
    </source>
</evidence>
<feature type="domain" description="AdoMet activation" evidence="4">
    <location>
        <begin position="1"/>
        <end position="299"/>
    </location>
</feature>
<dbReference type="SUPFAM" id="SSF56507">
    <property type="entry name" value="Methionine synthase activation domain-like"/>
    <property type="match status" value="1"/>
</dbReference>
<dbReference type="EMBL" id="QSFT01000007">
    <property type="protein sequence ID" value="RHA77231.1"/>
    <property type="molecule type" value="Genomic_DNA"/>
</dbReference>
<dbReference type="Gene3D" id="3.10.196.10">
    <property type="entry name" value="Vitamin B12-dependent methionine synthase, activation domain"/>
    <property type="match status" value="1"/>
</dbReference>
<dbReference type="GO" id="GO:0005829">
    <property type="term" value="C:cytosol"/>
    <property type="evidence" value="ECO:0007669"/>
    <property type="project" value="TreeGrafter"/>
</dbReference>
<dbReference type="PANTHER" id="PTHR45833">
    <property type="entry name" value="METHIONINE SYNTHASE"/>
    <property type="match status" value="1"/>
</dbReference>
<evidence type="ECO:0000313" key="5">
    <source>
        <dbReference type="EMBL" id="RHA77231.1"/>
    </source>
</evidence>
<protein>
    <submittedName>
        <fullName evidence="5">5-methyltetrahydrofolate--homocysteine methyltransferase</fullName>
    </submittedName>
</protein>
<dbReference type="GO" id="GO:0046653">
    <property type="term" value="P:tetrahydrofolate metabolic process"/>
    <property type="evidence" value="ECO:0007669"/>
    <property type="project" value="TreeGrafter"/>
</dbReference>
<dbReference type="GO" id="GO:0046872">
    <property type="term" value="F:metal ion binding"/>
    <property type="evidence" value="ECO:0007669"/>
    <property type="project" value="UniProtKB-KW"/>
</dbReference>
<keyword evidence="1" id="KW-0479">Metal-binding</keyword>
<dbReference type="GO" id="GO:0050667">
    <property type="term" value="P:homocysteine metabolic process"/>
    <property type="evidence" value="ECO:0007669"/>
    <property type="project" value="TreeGrafter"/>
</dbReference>
<sequence>MGITTVTYDIHDLAEYINWIYFFHAWGFQPRFATIADIHGCDACRAGWLASFPEADRAKAAEAMQLHKEANRMLNAIDGKYKVYAVYRLMEANADGDNLILAGHRFPLLRQQTRIHPTDPFLCLSDFVRPLSSGITDTVGAFATTIDERMEEPYQNDDYKHLLIKTLGERLAEAAAEKLHEFIRKKAWGYAPDEQLTMKQLLNEDYQGIRPAVGYPSLPDISVSYLLDELIDMKRIGIHLTENGMMQPHASVCGLMFSHPASRYFAVGKIDEEQLKDYAERRGFSVKEMRKYLSANLQD</sequence>
<proteinExistence type="predicted"/>
<accession>A0A413T2B9</accession>
<dbReference type="InterPro" id="IPR004223">
    <property type="entry name" value="VitB12-dep_Met_synth_activ_dom"/>
</dbReference>
<dbReference type="Pfam" id="PF02965">
    <property type="entry name" value="Met_synt_B12"/>
    <property type="match status" value="1"/>
</dbReference>
<gene>
    <name evidence="5" type="ORF">DW921_04950</name>
</gene>
<evidence type="ECO:0000256" key="1">
    <source>
        <dbReference type="ARBA" id="ARBA00022723"/>
    </source>
</evidence>
<dbReference type="RefSeq" id="WP_118400132.1">
    <property type="nucleotide sequence ID" value="NZ_CABJGD010000007.1"/>
</dbReference>
<keyword evidence="3 5" id="KW-0489">Methyltransferase</keyword>
<organism evidence="5 6">
    <name type="scientific">Phocaeicola coprophilus</name>
    <dbReference type="NCBI Taxonomy" id="387090"/>
    <lineage>
        <taxon>Bacteria</taxon>
        <taxon>Pseudomonadati</taxon>
        <taxon>Bacteroidota</taxon>
        <taxon>Bacteroidia</taxon>
        <taxon>Bacteroidales</taxon>
        <taxon>Bacteroidaceae</taxon>
        <taxon>Phocaeicola</taxon>
    </lineage>
</organism>
<evidence type="ECO:0000313" key="6">
    <source>
        <dbReference type="Proteomes" id="UP000283855"/>
    </source>
</evidence>
<evidence type="ECO:0000259" key="4">
    <source>
        <dbReference type="PROSITE" id="PS50974"/>
    </source>
</evidence>
<dbReference type="PANTHER" id="PTHR45833:SF1">
    <property type="entry name" value="METHIONINE SYNTHASE"/>
    <property type="match status" value="1"/>
</dbReference>
<dbReference type="InterPro" id="IPR037010">
    <property type="entry name" value="VitB12-dep_Met_synth_activ_sf"/>
</dbReference>
<keyword evidence="3 5" id="KW-0808">Transferase</keyword>
<dbReference type="AlphaFoldDB" id="A0A413T2B9"/>
<dbReference type="PROSITE" id="PS50974">
    <property type="entry name" value="ADOMET_ACTIVATION"/>
    <property type="match status" value="1"/>
</dbReference>
<dbReference type="InterPro" id="IPR050554">
    <property type="entry name" value="Met_Synthase/Corrinoid"/>
</dbReference>
<dbReference type="GO" id="GO:0008705">
    <property type="term" value="F:methionine synthase activity"/>
    <property type="evidence" value="ECO:0007669"/>
    <property type="project" value="InterPro"/>
</dbReference>
<keyword evidence="2" id="KW-0170">Cobalt</keyword>